<organism evidence="15 16">
    <name type="scientific">Heterorhabditis bacteriophora</name>
    <name type="common">Entomopathogenic nematode worm</name>
    <dbReference type="NCBI Taxonomy" id="37862"/>
    <lineage>
        <taxon>Eukaryota</taxon>
        <taxon>Metazoa</taxon>
        <taxon>Ecdysozoa</taxon>
        <taxon>Nematoda</taxon>
        <taxon>Chromadorea</taxon>
        <taxon>Rhabditida</taxon>
        <taxon>Rhabditina</taxon>
        <taxon>Rhabditomorpha</taxon>
        <taxon>Strongyloidea</taxon>
        <taxon>Heterorhabditidae</taxon>
        <taxon>Heterorhabditis</taxon>
    </lineage>
</organism>
<evidence type="ECO:0000256" key="11">
    <source>
        <dbReference type="ARBA" id="ARBA00023136"/>
    </source>
</evidence>
<reference evidence="16" key="1">
    <citation type="submission" date="2016-11" db="UniProtKB">
        <authorList>
            <consortium name="WormBaseParasite"/>
        </authorList>
    </citation>
    <scope>IDENTIFICATION</scope>
</reference>
<keyword evidence="11" id="KW-0472">Membrane</keyword>
<keyword evidence="4" id="KW-0107">Calcium channel</keyword>
<evidence type="ECO:0000256" key="1">
    <source>
        <dbReference type="ARBA" id="ARBA00004479"/>
    </source>
</evidence>
<evidence type="ECO:0000256" key="9">
    <source>
        <dbReference type="ARBA" id="ARBA00022989"/>
    </source>
</evidence>
<evidence type="ECO:0000256" key="6">
    <source>
        <dbReference type="ARBA" id="ARBA00022729"/>
    </source>
</evidence>
<evidence type="ECO:0000256" key="4">
    <source>
        <dbReference type="ARBA" id="ARBA00022673"/>
    </source>
</evidence>
<dbReference type="InterPro" id="IPR002035">
    <property type="entry name" value="VWF_A"/>
</dbReference>
<proteinExistence type="predicted"/>
<keyword evidence="3" id="KW-0109">Calcium transport</keyword>
<dbReference type="InterPro" id="IPR013608">
    <property type="entry name" value="VWA_N"/>
</dbReference>
<accession>A0A1I7X9R1</accession>
<name>A0A1I7X9R1_HETBA</name>
<evidence type="ECO:0000256" key="10">
    <source>
        <dbReference type="ARBA" id="ARBA00023065"/>
    </source>
</evidence>
<protein>
    <submittedName>
        <fullName evidence="16">VWFA domain-containing protein</fullName>
    </submittedName>
</protein>
<dbReference type="InterPro" id="IPR036465">
    <property type="entry name" value="vWFA_dom_sf"/>
</dbReference>
<keyword evidence="13" id="KW-0407">Ion channel</keyword>
<dbReference type="Gene3D" id="3.40.50.410">
    <property type="entry name" value="von Willebrand factor, type A domain"/>
    <property type="match status" value="1"/>
</dbReference>
<keyword evidence="12" id="KW-0325">Glycoprotein</keyword>
<dbReference type="InterPro" id="IPR051173">
    <property type="entry name" value="Ca_channel_alpha-2/delta"/>
</dbReference>
<dbReference type="GO" id="GO:0005245">
    <property type="term" value="F:voltage-gated calcium channel activity"/>
    <property type="evidence" value="ECO:0007669"/>
    <property type="project" value="TreeGrafter"/>
</dbReference>
<feature type="domain" description="VWFA" evidence="14">
    <location>
        <begin position="325"/>
        <end position="439"/>
    </location>
</feature>
<evidence type="ECO:0000256" key="5">
    <source>
        <dbReference type="ARBA" id="ARBA00022692"/>
    </source>
</evidence>
<keyword evidence="5" id="KW-0812">Transmembrane</keyword>
<evidence type="ECO:0000256" key="12">
    <source>
        <dbReference type="ARBA" id="ARBA00023180"/>
    </source>
</evidence>
<evidence type="ECO:0000256" key="3">
    <source>
        <dbReference type="ARBA" id="ARBA00022568"/>
    </source>
</evidence>
<dbReference type="GO" id="GO:0005891">
    <property type="term" value="C:voltage-gated calcium channel complex"/>
    <property type="evidence" value="ECO:0007669"/>
    <property type="project" value="TreeGrafter"/>
</dbReference>
<evidence type="ECO:0000256" key="2">
    <source>
        <dbReference type="ARBA" id="ARBA00022448"/>
    </source>
</evidence>
<keyword evidence="7" id="KW-0106">Calcium</keyword>
<sequence>MNKKRLCRELLNTSEGLVQGRAASGDYRLAAAVLFSAYISLMNIRIAYEYLETCDIEECSKLLSENLQDTFKRVTKDDQIAQFYEQFVEVEQFDPRIELKRSKAAVEKYLQKRAEFAYKAKVSLEVHEVRNSSDQGVNDPQSKDFIRFMSAKQGNDGTTIYEHNHSLRKTKVRETRNFTLNANANFYSLPTSSLASAVHIPTSLYDRNADLLRKIEWSDIDDVYRTHRDETRDLAFQLFCSESGYMRFFPAASWFWDNHVEHLDLFDCRNTEWLVVKICNIIICKLKSPLKSVLKAWLSGFSTALASLAQVICQKYINAATNSKNVLIMLDVSGSMLGQRYEVAKQTTEAILETLSHNDYFNIMTFSKTAHFLDDCEGRNGLLQATMRNKKALRNKMNNASSEGKAEYEKALPQAFTTLLNLFTSVYANYYQKTGKFYN</sequence>
<keyword evidence="2" id="KW-0813">Transport</keyword>
<keyword evidence="8" id="KW-0851">Voltage-gated channel</keyword>
<keyword evidence="9" id="KW-1133">Transmembrane helix</keyword>
<dbReference type="SUPFAM" id="SSF53300">
    <property type="entry name" value="vWA-like"/>
    <property type="match status" value="1"/>
</dbReference>
<evidence type="ECO:0000256" key="7">
    <source>
        <dbReference type="ARBA" id="ARBA00022837"/>
    </source>
</evidence>
<dbReference type="PANTHER" id="PTHR10166">
    <property type="entry name" value="VOLTAGE-DEPENDENT CALCIUM CHANNEL SUBUNIT ALPHA-2/DELTA-RELATED"/>
    <property type="match status" value="1"/>
</dbReference>
<evidence type="ECO:0000256" key="8">
    <source>
        <dbReference type="ARBA" id="ARBA00022882"/>
    </source>
</evidence>
<dbReference type="WBParaSite" id="Hba_14417">
    <property type="protein sequence ID" value="Hba_14417"/>
    <property type="gene ID" value="Hba_14417"/>
</dbReference>
<evidence type="ECO:0000313" key="16">
    <source>
        <dbReference type="WBParaSite" id="Hba_14417"/>
    </source>
</evidence>
<dbReference type="Pfam" id="PF08399">
    <property type="entry name" value="VWA_N"/>
    <property type="match status" value="1"/>
</dbReference>
<dbReference type="PROSITE" id="PS50234">
    <property type="entry name" value="VWFA"/>
    <property type="match status" value="1"/>
</dbReference>
<keyword evidence="15" id="KW-1185">Reference proteome</keyword>
<comment type="subcellular location">
    <subcellularLocation>
        <location evidence="1">Membrane</location>
        <topology evidence="1">Single-pass type I membrane protein</topology>
    </subcellularLocation>
</comment>
<keyword evidence="10" id="KW-0406">Ion transport</keyword>
<evidence type="ECO:0000256" key="13">
    <source>
        <dbReference type="ARBA" id="ARBA00023303"/>
    </source>
</evidence>
<dbReference type="PANTHER" id="PTHR10166:SF37">
    <property type="entry name" value="STOLID, ISOFORM H"/>
    <property type="match status" value="1"/>
</dbReference>
<evidence type="ECO:0000259" key="14">
    <source>
        <dbReference type="PROSITE" id="PS50234"/>
    </source>
</evidence>
<dbReference type="AlphaFoldDB" id="A0A1I7X9R1"/>
<dbReference type="Pfam" id="PF13519">
    <property type="entry name" value="VWA_2"/>
    <property type="match status" value="1"/>
</dbReference>
<keyword evidence="6" id="KW-0732">Signal</keyword>
<dbReference type="Proteomes" id="UP000095283">
    <property type="component" value="Unplaced"/>
</dbReference>
<evidence type="ECO:0000313" key="15">
    <source>
        <dbReference type="Proteomes" id="UP000095283"/>
    </source>
</evidence>